<sequence length="54" mass="5827">MKNVSTTAVNENKFTLKVIDGGAVGRENTIAVTAEGVTLAEFLRRVSSYLNALR</sequence>
<protein>
    <submittedName>
        <fullName evidence="1">Uncharacterized protein</fullName>
    </submittedName>
</protein>
<accession>A0ABS2GGT1</accession>
<proteinExistence type="predicted"/>
<evidence type="ECO:0000313" key="1">
    <source>
        <dbReference type="EMBL" id="MBM6913261.1"/>
    </source>
</evidence>
<dbReference type="RefSeq" id="WP_156886164.1">
    <property type="nucleotide sequence ID" value="NZ_CALXQD010000006.1"/>
</dbReference>
<organism evidence="1 2">
    <name type="scientific">Veillonella magna</name>
    <dbReference type="NCBI Taxonomy" id="464322"/>
    <lineage>
        <taxon>Bacteria</taxon>
        <taxon>Bacillati</taxon>
        <taxon>Bacillota</taxon>
        <taxon>Negativicutes</taxon>
        <taxon>Veillonellales</taxon>
        <taxon>Veillonellaceae</taxon>
        <taxon>Veillonella</taxon>
    </lineage>
</organism>
<name>A0ABS2GGT1_9FIRM</name>
<gene>
    <name evidence="1" type="ORF">H6A01_08005</name>
</gene>
<dbReference type="Proteomes" id="UP000707138">
    <property type="component" value="Unassembled WGS sequence"/>
</dbReference>
<evidence type="ECO:0000313" key="2">
    <source>
        <dbReference type="Proteomes" id="UP000707138"/>
    </source>
</evidence>
<keyword evidence="2" id="KW-1185">Reference proteome</keyword>
<dbReference type="EMBL" id="JACJLA010000015">
    <property type="protein sequence ID" value="MBM6913261.1"/>
    <property type="molecule type" value="Genomic_DNA"/>
</dbReference>
<comment type="caution">
    <text evidence="1">The sequence shown here is derived from an EMBL/GenBank/DDBJ whole genome shotgun (WGS) entry which is preliminary data.</text>
</comment>
<reference evidence="1 2" key="1">
    <citation type="journal article" date="2021" name="Sci. Rep.">
        <title>The distribution of antibiotic resistance genes in chicken gut microbiota commensals.</title>
        <authorList>
            <person name="Juricova H."/>
            <person name="Matiasovicova J."/>
            <person name="Kubasova T."/>
            <person name="Cejkova D."/>
            <person name="Rychlik I."/>
        </authorList>
    </citation>
    <scope>NUCLEOTIDE SEQUENCE [LARGE SCALE GENOMIC DNA]</scope>
    <source>
        <strain evidence="1 2">An537</strain>
    </source>
</reference>